<gene>
    <name evidence="3" type="ORF">E0E05_02545</name>
</gene>
<keyword evidence="1" id="KW-0472">Membrane</keyword>
<proteinExistence type="predicted"/>
<evidence type="ECO:0000256" key="1">
    <source>
        <dbReference type="SAM" id="Phobius"/>
    </source>
</evidence>
<dbReference type="GO" id="GO:0016020">
    <property type="term" value="C:membrane"/>
    <property type="evidence" value="ECO:0007669"/>
    <property type="project" value="InterPro"/>
</dbReference>
<evidence type="ECO:0000259" key="2">
    <source>
        <dbReference type="Pfam" id="PF00892"/>
    </source>
</evidence>
<dbReference type="AlphaFoldDB" id="A0A4P6UWV9"/>
<sequence length="314" mass="33243">MAAADPRTGVGLALACLVILGVMPVIADSRPAGTSALGFAFFLSVWQLVFSLPLLLYELGSANRGIFGANLSPRLRRRMAATVITTSLMFGLSTYCYVLAVEKAGAVSAAIAIVSYPLFAIAWETLFLGRRKNAVELAFTAVLLGALVYLGTGGTWRIEGLSLWFLFALSVPLLWSVAHVIIKEELGATPITPAQVTFFRVAISALALGLVLVFAEGAGSVAAGFGDLRFQAHALAMGLAYYLELVLWFYAVRSIDVSLASSITVPWPALTMVLAVTLLGEPVAGYQIATFSLVAASIYGLIYADAAKRRRAAA</sequence>
<feature type="transmembrane region" description="Helical" evidence="1">
    <location>
        <begin position="285"/>
        <end position="304"/>
    </location>
</feature>
<feature type="transmembrane region" description="Helical" evidence="1">
    <location>
        <begin position="37"/>
        <end position="59"/>
    </location>
</feature>
<keyword evidence="1" id="KW-0812">Transmembrane</keyword>
<feature type="transmembrane region" description="Helical" evidence="1">
    <location>
        <begin position="194"/>
        <end position="214"/>
    </location>
</feature>
<dbReference type="GeneID" id="90766162"/>
<evidence type="ECO:0000313" key="4">
    <source>
        <dbReference type="Proteomes" id="UP000293719"/>
    </source>
</evidence>
<dbReference type="InterPro" id="IPR037185">
    <property type="entry name" value="EmrE-like"/>
</dbReference>
<feature type="domain" description="EamA" evidence="2">
    <location>
        <begin position="163"/>
        <end position="302"/>
    </location>
</feature>
<dbReference type="KEGG" id="rpod:E0E05_02545"/>
<dbReference type="SUPFAM" id="SSF103481">
    <property type="entry name" value="Multidrug resistance efflux transporter EmrE"/>
    <property type="match status" value="2"/>
</dbReference>
<evidence type="ECO:0000313" key="3">
    <source>
        <dbReference type="EMBL" id="QBK29571.1"/>
    </source>
</evidence>
<dbReference type="OrthoDB" id="5512737at2"/>
<feature type="transmembrane region" description="Helical" evidence="1">
    <location>
        <begin position="80"/>
        <end position="100"/>
    </location>
</feature>
<protein>
    <submittedName>
        <fullName evidence="3">DMT family transporter</fullName>
    </submittedName>
</protein>
<dbReference type="Pfam" id="PF00892">
    <property type="entry name" value="EamA"/>
    <property type="match status" value="1"/>
</dbReference>
<accession>A0A4P6UWV9</accession>
<dbReference type="InterPro" id="IPR000620">
    <property type="entry name" value="EamA_dom"/>
</dbReference>
<feature type="transmembrane region" description="Helical" evidence="1">
    <location>
        <begin position="106"/>
        <end position="127"/>
    </location>
</feature>
<dbReference type="RefSeq" id="WP_131615286.1">
    <property type="nucleotide sequence ID" value="NZ_CP036532.1"/>
</dbReference>
<name>A0A4P6UWV9_9HYPH</name>
<keyword evidence="1" id="KW-1133">Transmembrane helix</keyword>
<feature type="transmembrane region" description="Helical" evidence="1">
    <location>
        <begin position="163"/>
        <end position="182"/>
    </location>
</feature>
<dbReference type="EMBL" id="CP036532">
    <property type="protein sequence ID" value="QBK29571.1"/>
    <property type="molecule type" value="Genomic_DNA"/>
</dbReference>
<reference evidence="3 4" key="1">
    <citation type="journal article" date="2017" name="Int. J. Syst. Evol. Microbiol.">
        <title>Roseitalea porphyridii gen. nov., sp. nov., isolated from a red alga, and reclassification of Hoeflea suaedae Chung et al. 2013 as Pseudohoeflea suaedae gen. nov., comb. nov.</title>
        <authorList>
            <person name="Hyeon J.W."/>
            <person name="Jeong S.E."/>
            <person name="Baek K."/>
            <person name="Jeon C.O."/>
        </authorList>
    </citation>
    <scope>NUCLEOTIDE SEQUENCE [LARGE SCALE GENOMIC DNA]</scope>
    <source>
        <strain evidence="3 4">MA7-20</strain>
    </source>
</reference>
<feature type="transmembrane region" description="Helical" evidence="1">
    <location>
        <begin position="134"/>
        <end position="151"/>
    </location>
</feature>
<keyword evidence="4" id="KW-1185">Reference proteome</keyword>
<feature type="transmembrane region" description="Helical" evidence="1">
    <location>
        <begin position="234"/>
        <end position="252"/>
    </location>
</feature>
<feature type="transmembrane region" description="Helical" evidence="1">
    <location>
        <begin position="259"/>
        <end position="279"/>
    </location>
</feature>
<organism evidence="3 4">
    <name type="scientific">Roseitalea porphyridii</name>
    <dbReference type="NCBI Taxonomy" id="1852022"/>
    <lineage>
        <taxon>Bacteria</taxon>
        <taxon>Pseudomonadati</taxon>
        <taxon>Pseudomonadota</taxon>
        <taxon>Alphaproteobacteria</taxon>
        <taxon>Hyphomicrobiales</taxon>
        <taxon>Ahrensiaceae</taxon>
        <taxon>Roseitalea</taxon>
    </lineage>
</organism>
<dbReference type="Proteomes" id="UP000293719">
    <property type="component" value="Chromosome"/>
</dbReference>